<dbReference type="EMBL" id="BDSA01000015">
    <property type="protein sequence ID" value="GBE63124.1"/>
    <property type="molecule type" value="Genomic_DNA"/>
</dbReference>
<keyword evidence="3" id="KW-1185">Reference proteome</keyword>
<organism evidence="1 3">
    <name type="scientific">Babesia ovata</name>
    <dbReference type="NCBI Taxonomy" id="189622"/>
    <lineage>
        <taxon>Eukaryota</taxon>
        <taxon>Sar</taxon>
        <taxon>Alveolata</taxon>
        <taxon>Apicomplexa</taxon>
        <taxon>Aconoidasida</taxon>
        <taxon>Piroplasmida</taxon>
        <taxon>Babesiidae</taxon>
        <taxon>Babesia</taxon>
    </lineage>
</organism>
<dbReference type="EMBL" id="BDSA01000019">
    <property type="protein sequence ID" value="GBE63174.1"/>
    <property type="molecule type" value="Genomic_DNA"/>
</dbReference>
<evidence type="ECO:0000313" key="3">
    <source>
        <dbReference type="Proteomes" id="UP000236319"/>
    </source>
</evidence>
<protein>
    <submittedName>
        <fullName evidence="1">Type I secretion outer membrane family protein, putative</fullName>
    </submittedName>
</protein>
<sequence length="142" mass="15766">MADSPEIDAIFKLVNIVAGVRAIKGLHEPFQADVFVVVNLPRQLSELPRHLGGELPERELEGLGVLPARVGGEFVGGLFYVLPDVFLQLFDVVILGFCQVRKQIVGLLNRLFSQFVSEIGDIAVYFMNAVRILTRLCKVFVL</sequence>
<dbReference type="RefSeq" id="XP_028869367.1">
    <property type="nucleotide sequence ID" value="XM_029013534.1"/>
</dbReference>
<dbReference type="VEuPathDB" id="PiroplasmaDB:BOVATA_046670"/>
<name>A0A2H6KJF8_9APIC</name>
<gene>
    <name evidence="1" type="ORF">BOVATA_046170</name>
    <name evidence="2" type="ORF">BOVATA_046670</name>
</gene>
<comment type="caution">
    <text evidence="1">The sequence shown here is derived from an EMBL/GenBank/DDBJ whole genome shotgun (WGS) entry which is preliminary data.</text>
</comment>
<dbReference type="GeneID" id="39876894"/>
<proteinExistence type="predicted"/>
<evidence type="ECO:0000313" key="1">
    <source>
        <dbReference type="EMBL" id="GBE63124.1"/>
    </source>
</evidence>
<dbReference type="Proteomes" id="UP000236319">
    <property type="component" value="Unassembled WGS sequence"/>
</dbReference>
<dbReference type="AlphaFoldDB" id="A0A2H6KJF8"/>
<evidence type="ECO:0000313" key="2">
    <source>
        <dbReference type="EMBL" id="GBE63174.1"/>
    </source>
</evidence>
<reference evidence="1 3" key="1">
    <citation type="journal article" date="2017" name="BMC Genomics">
        <title>Whole-genome assembly of Babesia ovata and comparative genomics between closely related pathogens.</title>
        <authorList>
            <person name="Yamagishi J."/>
            <person name="Asada M."/>
            <person name="Hakimi H."/>
            <person name="Tanaka T.Q."/>
            <person name="Sugimoto C."/>
            <person name="Kawazu S."/>
        </authorList>
    </citation>
    <scope>NUCLEOTIDE SEQUENCE [LARGE SCALE GENOMIC DNA]</scope>
    <source>
        <strain evidence="1 3">Miyake</strain>
    </source>
</reference>
<dbReference type="VEuPathDB" id="PiroplasmaDB:BOVATA_046170"/>
<accession>A0A2H6KJF8</accession>